<dbReference type="GeneID" id="6075691"/>
<sequence>MDQAVLTHLDFSVGRLEGLNLESGAIDSPILQLGDIEKVRGKGRNPPKCTHNNQPCHIQVKSLQERVKFAAIDMGPFDVYAMCMPI</sequence>
<dbReference type="AlphaFoldDB" id="B0D7L2"/>
<name>B0D7L2_LACBS</name>
<dbReference type="HOGENOM" id="CLU_2498244_0_0_1"/>
<dbReference type="EMBL" id="DS547099">
    <property type="protein sequence ID" value="EDR09670.1"/>
    <property type="molecule type" value="Genomic_DNA"/>
</dbReference>
<keyword evidence="2" id="KW-1185">Reference proteome</keyword>
<gene>
    <name evidence="1" type="ORF">LACBIDRAFT_318985</name>
</gene>
<dbReference type="Proteomes" id="UP000001194">
    <property type="component" value="Unassembled WGS sequence"/>
</dbReference>
<evidence type="ECO:0000313" key="2">
    <source>
        <dbReference type="Proteomes" id="UP000001194"/>
    </source>
</evidence>
<protein>
    <submittedName>
        <fullName evidence="1">Predicted protein</fullName>
    </submittedName>
</protein>
<accession>B0D7L2</accession>
<evidence type="ECO:0000313" key="1">
    <source>
        <dbReference type="EMBL" id="EDR09670.1"/>
    </source>
</evidence>
<dbReference type="KEGG" id="lbc:LACBIDRAFT_318985"/>
<dbReference type="RefSeq" id="XP_001880019.1">
    <property type="nucleotide sequence ID" value="XM_001879984.1"/>
</dbReference>
<reference evidence="1 2" key="1">
    <citation type="journal article" date="2008" name="Nature">
        <title>The genome of Laccaria bicolor provides insights into mycorrhizal symbiosis.</title>
        <authorList>
            <person name="Martin F."/>
            <person name="Aerts A."/>
            <person name="Ahren D."/>
            <person name="Brun A."/>
            <person name="Danchin E.G.J."/>
            <person name="Duchaussoy F."/>
            <person name="Gibon J."/>
            <person name="Kohler A."/>
            <person name="Lindquist E."/>
            <person name="Pereda V."/>
            <person name="Salamov A."/>
            <person name="Shapiro H.J."/>
            <person name="Wuyts J."/>
            <person name="Blaudez D."/>
            <person name="Buee M."/>
            <person name="Brokstein P."/>
            <person name="Canbaeck B."/>
            <person name="Cohen D."/>
            <person name="Courty P.E."/>
            <person name="Coutinho P.M."/>
            <person name="Delaruelle C."/>
            <person name="Detter J.C."/>
            <person name="Deveau A."/>
            <person name="DiFazio S."/>
            <person name="Duplessis S."/>
            <person name="Fraissinet-Tachet L."/>
            <person name="Lucic E."/>
            <person name="Frey-Klett P."/>
            <person name="Fourrey C."/>
            <person name="Feussner I."/>
            <person name="Gay G."/>
            <person name="Grimwood J."/>
            <person name="Hoegger P.J."/>
            <person name="Jain P."/>
            <person name="Kilaru S."/>
            <person name="Labbe J."/>
            <person name="Lin Y.C."/>
            <person name="Legue V."/>
            <person name="Le Tacon F."/>
            <person name="Marmeisse R."/>
            <person name="Melayah D."/>
            <person name="Montanini B."/>
            <person name="Muratet M."/>
            <person name="Nehls U."/>
            <person name="Niculita-Hirzel H."/>
            <person name="Oudot-Le Secq M.P."/>
            <person name="Peter M."/>
            <person name="Quesneville H."/>
            <person name="Rajashekar B."/>
            <person name="Reich M."/>
            <person name="Rouhier N."/>
            <person name="Schmutz J."/>
            <person name="Yin T."/>
            <person name="Chalot M."/>
            <person name="Henrissat B."/>
            <person name="Kuees U."/>
            <person name="Lucas S."/>
            <person name="Van de Peer Y."/>
            <person name="Podila G.K."/>
            <person name="Polle A."/>
            <person name="Pukkila P.J."/>
            <person name="Richardson P.M."/>
            <person name="Rouze P."/>
            <person name="Sanders I.R."/>
            <person name="Stajich J.E."/>
            <person name="Tunlid A."/>
            <person name="Tuskan G."/>
            <person name="Grigoriev I.V."/>
        </authorList>
    </citation>
    <scope>NUCLEOTIDE SEQUENCE [LARGE SCALE GENOMIC DNA]</scope>
    <source>
        <strain evidence="2">S238N-H82 / ATCC MYA-4686</strain>
    </source>
</reference>
<proteinExistence type="predicted"/>
<organism evidence="2">
    <name type="scientific">Laccaria bicolor (strain S238N-H82 / ATCC MYA-4686)</name>
    <name type="common">Bicoloured deceiver</name>
    <name type="synonym">Laccaria laccata var. bicolor</name>
    <dbReference type="NCBI Taxonomy" id="486041"/>
    <lineage>
        <taxon>Eukaryota</taxon>
        <taxon>Fungi</taxon>
        <taxon>Dikarya</taxon>
        <taxon>Basidiomycota</taxon>
        <taxon>Agaricomycotina</taxon>
        <taxon>Agaricomycetes</taxon>
        <taxon>Agaricomycetidae</taxon>
        <taxon>Agaricales</taxon>
        <taxon>Agaricineae</taxon>
        <taxon>Hydnangiaceae</taxon>
        <taxon>Laccaria</taxon>
    </lineage>
</organism>
<dbReference type="InParanoid" id="B0D7L2"/>